<dbReference type="OrthoDB" id="5464529at2"/>
<dbReference type="eggNOG" id="ENOG502Z7HY">
    <property type="taxonomic scope" value="Bacteria"/>
</dbReference>
<proteinExistence type="predicted"/>
<dbReference type="Proteomes" id="UP000006512">
    <property type="component" value="Unassembled WGS sequence"/>
</dbReference>
<evidence type="ECO:0000313" key="2">
    <source>
        <dbReference type="Proteomes" id="UP000006512"/>
    </source>
</evidence>
<sequence>MNNLTRAAMLMYVSHIALINGVPDATQKFVAAPEVQQTLVTKLQESSDFLSRINMPLVREKSAQIIGLSISSTLAGRVNTATTDRPVQDPSALDDRSYDCKQTNFDTALTYAKLDLWAKFPDFQVRIQNEIIKRIALDMIMIGWNGTSAAAATNRGTYPLLQDVNIGWLQKMRVENAARVMTEGAVEDEVSYGTHAAADYANLDALVYDAVHTLLPAQHRDNPNLIVIVSRELLHDKYLPIINRDQDSENMVASDIVMSTKRLGGLPAVTVPFFPAGTILITTYDNLSIYEQEGAHRRTLVDNAKRDQYEDYQSGNYAYVIEDLELACMIENIELKNAA</sequence>
<evidence type="ECO:0000313" key="1">
    <source>
        <dbReference type="EMBL" id="EGF93116.1"/>
    </source>
</evidence>
<organism evidence="1 2">
    <name type="scientific">Asticcacaulis biprosthecium C19</name>
    <dbReference type="NCBI Taxonomy" id="715226"/>
    <lineage>
        <taxon>Bacteria</taxon>
        <taxon>Pseudomonadati</taxon>
        <taxon>Pseudomonadota</taxon>
        <taxon>Alphaproteobacteria</taxon>
        <taxon>Caulobacterales</taxon>
        <taxon>Caulobacteraceae</taxon>
        <taxon>Asticcacaulis</taxon>
    </lineage>
</organism>
<keyword evidence="2" id="KW-1185">Reference proteome</keyword>
<dbReference type="EMBL" id="GL883077">
    <property type="protein sequence ID" value="EGF93116.1"/>
    <property type="molecule type" value="Genomic_DNA"/>
</dbReference>
<dbReference type="HOGENOM" id="CLU_049296_1_0_5"/>
<reference evidence="2" key="1">
    <citation type="submission" date="2011-03" db="EMBL/GenBank/DDBJ databases">
        <title>Draft genome sequence of Brevundimonas diminuta.</title>
        <authorList>
            <person name="Brown P.J.B."/>
            <person name="Buechlein A."/>
            <person name="Hemmerich C."/>
            <person name="Brun Y.V."/>
        </authorList>
    </citation>
    <scope>NUCLEOTIDE SEQUENCE [LARGE SCALE GENOMIC DNA]</scope>
    <source>
        <strain evidence="2">C19</strain>
    </source>
</reference>
<dbReference type="AlphaFoldDB" id="F4QJD3"/>
<protein>
    <submittedName>
        <fullName evidence="1">Phage major capsid protein, P2 family</fullName>
    </submittedName>
</protein>
<dbReference type="Pfam" id="PF05125">
    <property type="entry name" value="Phage_cap_P2"/>
    <property type="match status" value="1"/>
</dbReference>
<dbReference type="STRING" id="715226.ABI_15560"/>
<gene>
    <name evidence="1" type="ORF">ABI_15560</name>
</gene>
<name>F4QJD3_9CAUL</name>
<accession>F4QJD3</accession>
<dbReference type="InterPro" id="IPR006441">
    <property type="entry name" value="Phage_P2_GpN"/>
</dbReference>
<dbReference type="NCBIfam" id="TIGR01551">
    <property type="entry name" value="major_capsid_P2"/>
    <property type="match status" value="1"/>
</dbReference>
<dbReference type="RefSeq" id="WP_006272305.1">
    <property type="nucleotide sequence ID" value="NZ_GL883077.1"/>
</dbReference>